<keyword evidence="2" id="KW-1185">Reference proteome</keyword>
<sequence length="114" mass="12783">MTCTGVAVVSVFVCLQVFRRHPVMSTVIRLGRGHLLPASHPAGHNLRVQHDRQHRFTPTLDQHRNADCPAGHNQRLAFNAQSMLKCRMHCVASTNACPWILDLLLLAETCLNDH</sequence>
<gene>
    <name evidence="1" type="ORF">LF1_55100</name>
</gene>
<name>A0A5B1CC09_9BACT</name>
<protein>
    <submittedName>
        <fullName evidence="1">Uncharacterized protein</fullName>
    </submittedName>
</protein>
<dbReference type="AlphaFoldDB" id="A0A5B1CC09"/>
<reference evidence="1 2" key="1">
    <citation type="submission" date="2019-08" db="EMBL/GenBank/DDBJ databases">
        <title>Deep-cultivation of Planctomycetes and their phenomic and genomic characterization uncovers novel biology.</title>
        <authorList>
            <person name="Wiegand S."/>
            <person name="Jogler M."/>
            <person name="Boedeker C."/>
            <person name="Pinto D."/>
            <person name="Vollmers J."/>
            <person name="Rivas-Marin E."/>
            <person name="Kohn T."/>
            <person name="Peeters S.H."/>
            <person name="Heuer A."/>
            <person name="Rast P."/>
            <person name="Oberbeckmann S."/>
            <person name="Bunk B."/>
            <person name="Jeske O."/>
            <person name="Meyerdierks A."/>
            <person name="Storesund J.E."/>
            <person name="Kallscheuer N."/>
            <person name="Luecker S."/>
            <person name="Lage O.M."/>
            <person name="Pohl T."/>
            <person name="Merkel B.J."/>
            <person name="Hornburger P."/>
            <person name="Mueller R.-W."/>
            <person name="Bruemmer F."/>
            <person name="Labrenz M."/>
            <person name="Spormann A.M."/>
            <person name="Op Den Camp H."/>
            <person name="Overmann J."/>
            <person name="Amann R."/>
            <person name="Jetten M.S.M."/>
            <person name="Mascher T."/>
            <person name="Medema M.H."/>
            <person name="Devos D.P."/>
            <person name="Kaster A.-K."/>
            <person name="Ovreas L."/>
            <person name="Rohde M."/>
            <person name="Galperin M.Y."/>
            <person name="Jogler C."/>
        </authorList>
    </citation>
    <scope>NUCLEOTIDE SEQUENCE [LARGE SCALE GENOMIC DNA]</scope>
    <source>
        <strain evidence="1 2">LF1</strain>
    </source>
</reference>
<evidence type="ECO:0000313" key="1">
    <source>
        <dbReference type="EMBL" id="KAA1257110.1"/>
    </source>
</evidence>
<organism evidence="1 2">
    <name type="scientific">Rubripirellula obstinata</name>
    <dbReference type="NCBI Taxonomy" id="406547"/>
    <lineage>
        <taxon>Bacteria</taxon>
        <taxon>Pseudomonadati</taxon>
        <taxon>Planctomycetota</taxon>
        <taxon>Planctomycetia</taxon>
        <taxon>Pirellulales</taxon>
        <taxon>Pirellulaceae</taxon>
        <taxon>Rubripirellula</taxon>
    </lineage>
</organism>
<comment type="caution">
    <text evidence="1">The sequence shown here is derived from an EMBL/GenBank/DDBJ whole genome shotgun (WGS) entry which is preliminary data.</text>
</comment>
<evidence type="ECO:0000313" key="2">
    <source>
        <dbReference type="Proteomes" id="UP000322699"/>
    </source>
</evidence>
<proteinExistence type="predicted"/>
<accession>A0A5B1CC09</accession>
<dbReference type="Proteomes" id="UP000322699">
    <property type="component" value="Unassembled WGS sequence"/>
</dbReference>
<dbReference type="EMBL" id="VRLW01000004">
    <property type="protein sequence ID" value="KAA1257110.1"/>
    <property type="molecule type" value="Genomic_DNA"/>
</dbReference>